<dbReference type="RefSeq" id="WP_062001940.1">
    <property type="nucleotide sequence ID" value="NZ_NBTY01000135.1"/>
</dbReference>
<name>A0A242MJC4_CABSO</name>
<comment type="caution">
    <text evidence="1">The sequence shown here is derived from an EMBL/GenBank/DDBJ whole genome shotgun (WGS) entry which is preliminary data.</text>
</comment>
<dbReference type="Gene3D" id="3.30.450.20">
    <property type="entry name" value="PAS domain"/>
    <property type="match status" value="1"/>
</dbReference>
<sequence length="130" mass="14430">MISDNDKVDKQFDTVLFEDLSTADSQKLDGYSFGLIGFGADYVVSSYNAVEAASAGLSPARVIGKHVFEEVAPCMNNFMIAQRFQDEPELDVIVPYVLTLRMRPTPVRLRLLQSAHGSTRFLLVERKAAT</sequence>
<evidence type="ECO:0000313" key="2">
    <source>
        <dbReference type="Proteomes" id="UP000194546"/>
    </source>
</evidence>
<reference evidence="1 2" key="1">
    <citation type="submission" date="2017-03" db="EMBL/GenBank/DDBJ databases">
        <title>Genome analysis of strain PAMC 26510.</title>
        <authorList>
            <person name="Oh H.-M."/>
            <person name="Yang J.-A."/>
        </authorList>
    </citation>
    <scope>NUCLEOTIDE SEQUENCE [LARGE SCALE GENOMIC DNA]</scope>
    <source>
        <strain evidence="1 2">PAMC 26510</strain>
    </source>
</reference>
<dbReference type="Proteomes" id="UP000194546">
    <property type="component" value="Unassembled WGS sequence"/>
</dbReference>
<accession>A0A242MJC4</accession>
<dbReference type="SUPFAM" id="SSF55785">
    <property type="entry name" value="PYP-like sensor domain (PAS domain)"/>
    <property type="match status" value="1"/>
</dbReference>
<dbReference type="InterPro" id="IPR035965">
    <property type="entry name" value="PAS-like_dom_sf"/>
</dbReference>
<dbReference type="AlphaFoldDB" id="A0A242MJC4"/>
<protein>
    <submittedName>
        <fullName evidence="1">Photoactive yellow protein (PYP)</fullName>
    </submittedName>
</protein>
<organism evidence="1 2">
    <name type="scientific">Caballeronia sordidicola</name>
    <name type="common">Burkholderia sordidicola</name>
    <dbReference type="NCBI Taxonomy" id="196367"/>
    <lineage>
        <taxon>Bacteria</taxon>
        <taxon>Pseudomonadati</taxon>
        <taxon>Pseudomonadota</taxon>
        <taxon>Betaproteobacteria</taxon>
        <taxon>Burkholderiales</taxon>
        <taxon>Burkholderiaceae</taxon>
        <taxon>Caballeronia</taxon>
    </lineage>
</organism>
<gene>
    <name evidence="1" type="ORF">PAMC26510_24755</name>
</gene>
<dbReference type="EMBL" id="NBTY01000135">
    <property type="protein sequence ID" value="OTP70840.1"/>
    <property type="molecule type" value="Genomic_DNA"/>
</dbReference>
<evidence type="ECO:0000313" key="1">
    <source>
        <dbReference type="EMBL" id="OTP70840.1"/>
    </source>
</evidence>
<proteinExistence type="predicted"/>